<dbReference type="Pfam" id="PF07687">
    <property type="entry name" value="M20_dimer"/>
    <property type="match status" value="1"/>
</dbReference>
<organism evidence="6 7">
    <name type="scientific">Haloprofundus marisrubri</name>
    <dbReference type="NCBI Taxonomy" id="1514971"/>
    <lineage>
        <taxon>Archaea</taxon>
        <taxon>Methanobacteriati</taxon>
        <taxon>Methanobacteriota</taxon>
        <taxon>Stenosarchaea group</taxon>
        <taxon>Halobacteria</taxon>
        <taxon>Halobacteriales</taxon>
        <taxon>Haloferacaceae</taxon>
        <taxon>Haloprofundus</taxon>
    </lineage>
</organism>
<dbReference type="InterPro" id="IPR011650">
    <property type="entry name" value="Peptidase_M20_dimer"/>
</dbReference>
<keyword evidence="7" id="KW-1185">Reference proteome</keyword>
<dbReference type="PANTHER" id="PTHR43808">
    <property type="entry name" value="ACETYLORNITHINE DEACETYLASE"/>
    <property type="match status" value="1"/>
</dbReference>
<dbReference type="AlphaFoldDB" id="A0A0W1R501"/>
<evidence type="ECO:0000313" key="7">
    <source>
        <dbReference type="Proteomes" id="UP000054387"/>
    </source>
</evidence>
<dbReference type="Pfam" id="PF01546">
    <property type="entry name" value="Peptidase_M20"/>
    <property type="match status" value="1"/>
</dbReference>
<evidence type="ECO:0000313" key="6">
    <source>
        <dbReference type="EMBL" id="KTG08489.1"/>
    </source>
</evidence>
<evidence type="ECO:0000256" key="4">
    <source>
        <dbReference type="ARBA" id="ARBA00022833"/>
    </source>
</evidence>
<name>A0A0W1R501_9EURY</name>
<comment type="caution">
    <text evidence="6">The sequence shown here is derived from an EMBL/GenBank/DDBJ whole genome shotgun (WGS) entry which is preliminary data.</text>
</comment>
<dbReference type="InterPro" id="IPR050072">
    <property type="entry name" value="Peptidase_M20A"/>
</dbReference>
<dbReference type="Gene3D" id="3.40.630.10">
    <property type="entry name" value="Zn peptidases"/>
    <property type="match status" value="1"/>
</dbReference>
<keyword evidence="2" id="KW-0479">Metal-binding</keyword>
<protein>
    <recommendedName>
        <fullName evidence="5">Peptidase M20 dimerisation domain-containing protein</fullName>
    </recommendedName>
</protein>
<proteinExistence type="predicted"/>
<dbReference type="PROSITE" id="PS00758">
    <property type="entry name" value="ARGE_DAPE_CPG2_1"/>
    <property type="match status" value="1"/>
</dbReference>
<accession>A0A0W1R501</accession>
<dbReference type="Gene3D" id="3.30.70.360">
    <property type="match status" value="1"/>
</dbReference>
<dbReference type="EMBL" id="LOPU01000030">
    <property type="protein sequence ID" value="KTG08489.1"/>
    <property type="molecule type" value="Genomic_DNA"/>
</dbReference>
<keyword evidence="4" id="KW-0862">Zinc</keyword>
<dbReference type="SUPFAM" id="SSF53187">
    <property type="entry name" value="Zn-dependent exopeptidases"/>
    <property type="match status" value="1"/>
</dbReference>
<feature type="domain" description="Peptidase M20 dimerisation" evidence="5">
    <location>
        <begin position="230"/>
        <end position="338"/>
    </location>
</feature>
<dbReference type="InterPro" id="IPR002933">
    <property type="entry name" value="Peptidase_M20"/>
</dbReference>
<dbReference type="SUPFAM" id="SSF55031">
    <property type="entry name" value="Bacterial exopeptidase dimerisation domain"/>
    <property type="match status" value="1"/>
</dbReference>
<gene>
    <name evidence="6" type="ORF">AUR64_17550</name>
</gene>
<dbReference type="Proteomes" id="UP000054387">
    <property type="component" value="Unassembled WGS sequence"/>
</dbReference>
<sequence>MSLVGGSLNAVVGGNRHRKRFHHRDFSTTGISGDDATIRPPVVRWSMKVTESAVVELTRTLVQCPSPNPPGGEAPVVDALVDRLREGPVEWTLEREELEPGRPNLVARAGNPEHGRLLLTGHTDVVPANADDWTGDPYELRREDGGPDGDRLVGRGVADMKGALAAKVVAAEAFLTNHGDSSDANTTGEVVLGFAIDEERGGPGTERIAETVGDIDAAVIGEPTDLHVAIAQYGALDWTLTVSGRESHSGRPDRGINAIDGIRCALNGVAELADEVAAENHPILEPGPTISVTEIEGGSAPHVVPGEARATISWRTLPEGPEPDDYDERMRAAVESGLADAPPVEFDLQRTMTVDGVALDAEHPLVRRTVDAAHDVGIDSHIVGFNAGSDTRFLVPRGIPAVLFGPGTIEDDAHTVDESVAVSDLLVTARVYERLLERYLSSSN</sequence>
<dbReference type="InterPro" id="IPR001261">
    <property type="entry name" value="ArgE/DapE_CS"/>
</dbReference>
<evidence type="ECO:0000259" key="5">
    <source>
        <dbReference type="Pfam" id="PF07687"/>
    </source>
</evidence>
<dbReference type="InterPro" id="IPR036264">
    <property type="entry name" value="Bact_exopeptidase_dim_dom"/>
</dbReference>
<dbReference type="GO" id="GO:0046872">
    <property type="term" value="F:metal ion binding"/>
    <property type="evidence" value="ECO:0007669"/>
    <property type="project" value="UniProtKB-KW"/>
</dbReference>
<reference evidence="6 7" key="1">
    <citation type="submission" date="2015-12" db="EMBL/GenBank/DDBJ databases">
        <title>Haloprofundus marisrubri gen. nov., sp. nov., an extremely halophilic archaeon isolated from the Discovery deep brine-seawater interface in the Red Sea.</title>
        <authorList>
            <person name="Zhang G."/>
            <person name="Stingl U."/>
            <person name="Rashid M."/>
        </authorList>
    </citation>
    <scope>NUCLEOTIDE SEQUENCE [LARGE SCALE GENOMIC DNA]</scope>
    <source>
        <strain evidence="6 7">SB9</strain>
    </source>
</reference>
<evidence type="ECO:0000256" key="2">
    <source>
        <dbReference type="ARBA" id="ARBA00022723"/>
    </source>
</evidence>
<evidence type="ECO:0000256" key="3">
    <source>
        <dbReference type="ARBA" id="ARBA00022801"/>
    </source>
</evidence>
<keyword evidence="3" id="KW-0378">Hydrolase</keyword>
<comment type="cofactor">
    <cofactor evidence="1">
        <name>Zn(2+)</name>
        <dbReference type="ChEBI" id="CHEBI:29105"/>
    </cofactor>
</comment>
<evidence type="ECO:0000256" key="1">
    <source>
        <dbReference type="ARBA" id="ARBA00001947"/>
    </source>
</evidence>
<dbReference type="GO" id="GO:0016787">
    <property type="term" value="F:hydrolase activity"/>
    <property type="evidence" value="ECO:0007669"/>
    <property type="project" value="UniProtKB-KW"/>
</dbReference>
<dbReference type="STRING" id="1514971.AUR64_17550"/>